<dbReference type="OrthoDB" id="2019425at2759"/>
<evidence type="ECO:0000256" key="1">
    <source>
        <dbReference type="SAM" id="MobiDB-lite"/>
    </source>
</evidence>
<dbReference type="EMBL" id="JAEHOC010000091">
    <property type="protein sequence ID" value="KAG2422864.1"/>
    <property type="molecule type" value="Genomic_DNA"/>
</dbReference>
<dbReference type="PANTHER" id="PTHR36730:SF1">
    <property type="entry name" value="CATHEPSIN PROPEPTIDE INHIBITOR DOMAIN-CONTAINING PROTEIN"/>
    <property type="match status" value="1"/>
</dbReference>
<evidence type="ECO:0000313" key="4">
    <source>
        <dbReference type="Proteomes" id="UP000650467"/>
    </source>
</evidence>
<reference evidence="3" key="1">
    <citation type="journal article" date="2020" name="bioRxiv">
        <title>Comparative genomics of Chlamydomonas.</title>
        <authorList>
            <person name="Craig R.J."/>
            <person name="Hasan A.R."/>
            <person name="Ness R.W."/>
            <person name="Keightley P.D."/>
        </authorList>
    </citation>
    <scope>NUCLEOTIDE SEQUENCE</scope>
    <source>
        <strain evidence="3">SAG 7.73</strain>
    </source>
</reference>
<accession>A0A835VRH8</accession>
<sequence length="159" mass="16776">MVVASATPLQRSGAAFAASVLLLGSFNSPASAVGIESVEILPQTFDKPAALSGYADAQKDKLAQADEAFEKSDTLKALLARSEENRAKNRKEIQNKYCYRQAELGVGDCGGLRYIPGMTDSGKQKTPQWLADLLGVEVPETEPAGGKSLSELINGSGSK</sequence>
<name>A0A835VRH8_CHLIN</name>
<protein>
    <submittedName>
        <fullName evidence="3">Uncharacterized protein</fullName>
    </submittedName>
</protein>
<feature type="signal peptide" evidence="2">
    <location>
        <begin position="1"/>
        <end position="32"/>
    </location>
</feature>
<organism evidence="3 4">
    <name type="scientific">Chlamydomonas incerta</name>
    <dbReference type="NCBI Taxonomy" id="51695"/>
    <lineage>
        <taxon>Eukaryota</taxon>
        <taxon>Viridiplantae</taxon>
        <taxon>Chlorophyta</taxon>
        <taxon>core chlorophytes</taxon>
        <taxon>Chlorophyceae</taxon>
        <taxon>CS clade</taxon>
        <taxon>Chlamydomonadales</taxon>
        <taxon>Chlamydomonadaceae</taxon>
        <taxon>Chlamydomonas</taxon>
    </lineage>
</organism>
<keyword evidence="4" id="KW-1185">Reference proteome</keyword>
<dbReference type="PANTHER" id="PTHR36730">
    <property type="entry name" value="OS03G0210700 PROTEIN"/>
    <property type="match status" value="1"/>
</dbReference>
<proteinExistence type="predicted"/>
<feature type="chain" id="PRO_5032820300" evidence="2">
    <location>
        <begin position="33"/>
        <end position="159"/>
    </location>
</feature>
<comment type="caution">
    <text evidence="3">The sequence shown here is derived from an EMBL/GenBank/DDBJ whole genome shotgun (WGS) entry which is preliminary data.</text>
</comment>
<evidence type="ECO:0000313" key="3">
    <source>
        <dbReference type="EMBL" id="KAG2422864.1"/>
    </source>
</evidence>
<dbReference type="Proteomes" id="UP000650467">
    <property type="component" value="Unassembled WGS sequence"/>
</dbReference>
<keyword evidence="2" id="KW-0732">Signal</keyword>
<feature type="region of interest" description="Disordered" evidence="1">
    <location>
        <begin position="140"/>
        <end position="159"/>
    </location>
</feature>
<gene>
    <name evidence="3" type="ORF">HXX76_015696</name>
</gene>
<evidence type="ECO:0000256" key="2">
    <source>
        <dbReference type="SAM" id="SignalP"/>
    </source>
</evidence>
<dbReference type="AlphaFoldDB" id="A0A835VRH8"/>